<dbReference type="PANTHER" id="PTHR12815:SF23">
    <property type="entry name" value="OUTER MEMBRANE PROTEIN ASSEMBLY FACTOR BAMA"/>
    <property type="match status" value="1"/>
</dbReference>
<feature type="domain" description="POTRA" evidence="10">
    <location>
        <begin position="268"/>
        <end position="346"/>
    </location>
</feature>
<dbReference type="Gene3D" id="2.40.160.50">
    <property type="entry name" value="membrane protein fhac: a member of the omp85/tpsb transporter family"/>
    <property type="match status" value="1"/>
</dbReference>
<dbReference type="PROSITE" id="PS51779">
    <property type="entry name" value="POTRA"/>
    <property type="match status" value="5"/>
</dbReference>
<organism evidence="11 12">
    <name type="scientific">Pseudobowmanella zhangzhouensis</name>
    <dbReference type="NCBI Taxonomy" id="1537679"/>
    <lineage>
        <taxon>Bacteria</taxon>
        <taxon>Pseudomonadati</taxon>
        <taxon>Pseudomonadota</taxon>
        <taxon>Gammaproteobacteria</taxon>
        <taxon>Alteromonadales</taxon>
        <taxon>Alteromonadaceae</taxon>
    </lineage>
</organism>
<evidence type="ECO:0000259" key="10">
    <source>
        <dbReference type="PROSITE" id="PS51779"/>
    </source>
</evidence>
<dbReference type="PANTHER" id="PTHR12815">
    <property type="entry name" value="SORTING AND ASSEMBLY MACHINERY SAMM50 PROTEIN FAMILY MEMBER"/>
    <property type="match status" value="1"/>
</dbReference>
<keyword evidence="4 8" id="KW-0732">Signal</keyword>
<feature type="signal peptide" evidence="8">
    <location>
        <begin position="1"/>
        <end position="20"/>
    </location>
</feature>
<dbReference type="NCBIfam" id="TIGR03303">
    <property type="entry name" value="OM_YaeT"/>
    <property type="match status" value="1"/>
</dbReference>
<evidence type="ECO:0000256" key="4">
    <source>
        <dbReference type="ARBA" id="ARBA00022729"/>
    </source>
</evidence>
<dbReference type="RefSeq" id="WP_131257091.1">
    <property type="nucleotide sequence ID" value="NZ_JBHSUS010000001.1"/>
</dbReference>
<keyword evidence="3 8" id="KW-0812">Transmembrane</keyword>
<evidence type="ECO:0000313" key="12">
    <source>
        <dbReference type="Proteomes" id="UP001596364"/>
    </source>
</evidence>
<comment type="subunit">
    <text evidence="8">Part of the Bam complex.</text>
</comment>
<dbReference type="InterPro" id="IPR000184">
    <property type="entry name" value="Bac_surfAg_D15"/>
</dbReference>
<evidence type="ECO:0000256" key="5">
    <source>
        <dbReference type="ARBA" id="ARBA00022737"/>
    </source>
</evidence>
<reference evidence="12" key="1">
    <citation type="journal article" date="2019" name="Int. J. Syst. Evol. Microbiol.">
        <title>The Global Catalogue of Microorganisms (GCM) 10K type strain sequencing project: providing services to taxonomists for standard genome sequencing and annotation.</title>
        <authorList>
            <consortium name="The Broad Institute Genomics Platform"/>
            <consortium name="The Broad Institute Genome Sequencing Center for Infectious Disease"/>
            <person name="Wu L."/>
            <person name="Ma J."/>
        </authorList>
    </citation>
    <scope>NUCLEOTIDE SEQUENCE [LARGE SCALE GENOMIC DNA]</scope>
    <source>
        <strain evidence="12">CGMCC 1.16031</strain>
    </source>
</reference>
<dbReference type="HAMAP" id="MF_01430">
    <property type="entry name" value="OM_assembly_BamA"/>
    <property type="match status" value="1"/>
</dbReference>
<evidence type="ECO:0000256" key="6">
    <source>
        <dbReference type="ARBA" id="ARBA00023136"/>
    </source>
</evidence>
<comment type="caution">
    <text evidence="11">The sequence shown here is derived from an EMBL/GenBank/DDBJ whole genome shotgun (WGS) entry which is preliminary data.</text>
</comment>
<dbReference type="InterPro" id="IPR023707">
    <property type="entry name" value="OM_assembly_BamA"/>
</dbReference>
<dbReference type="EMBL" id="JBHSUS010000001">
    <property type="protein sequence ID" value="MFC6439631.1"/>
    <property type="molecule type" value="Genomic_DNA"/>
</dbReference>
<name>A0ABW1XJA1_9ALTE</name>
<evidence type="ECO:0000313" key="11">
    <source>
        <dbReference type="EMBL" id="MFC6439631.1"/>
    </source>
</evidence>
<dbReference type="PIRSF" id="PIRSF006076">
    <property type="entry name" value="OM_assembly_OMP85"/>
    <property type="match status" value="1"/>
</dbReference>
<dbReference type="Gene3D" id="3.10.20.310">
    <property type="entry name" value="membrane protein fhac"/>
    <property type="match status" value="5"/>
</dbReference>
<feature type="domain" description="POTRA" evidence="10">
    <location>
        <begin position="349"/>
        <end position="423"/>
    </location>
</feature>
<sequence precursor="true">MKLKKLVVASLLATCGQAIAATDSEFVVKDIKVEGLQRVALGAALTYMPVKVGDKMNDFRVAQLIRALYASSHFEKITISRDDEVLIIRVRERPTIANIVFEENDDIKDEQLQQSLDDNNVRIGEPLDKTILTSIENGLKDFYYSIGKYNADVNAIVTPLPRNRVDLKLSFNEGDAAEIKQINIVGNSLFSDEELLNQMELQFGAPWWNFLAETRYQKQKMSGDLEKIRSYYMDRGYLRFSNDSTQVSMSPDKSGVYITMNISEGEQYTISGIELSGDLLGNEDVLKMLLPLRDGQLYSLAQVTYAEEFISKYLGRFGYAFSTVTTIPEINDEDHTVKLTLSVDPGQRINVRRISFKGNTVTGDEVFRRELLQLEGSWLSNNLLEASKNRISRLTYVEENDFETVRIPGKEDQVDVEFTVKEQPSGSFTAGIGYGDATGLSLQAGIQQDNFLGTGKQLAFNVNTISYQQSATISYTDPYFTVDGISLGGSIFYSEFDAGRANLVQYNSKTFGVGANFGYPINEYNRINFGLTYKHQEVSPTQAYEQFRNFYDVFSDPANPDASLVFDTFQASLGWYRSTLNRGIFPTAGSMQRATLAATTPNSDLNFYKFNFESKFYYPLDSRHKWSLLARAQFGYGNGYGTINGNDQLLPFFEFFRAGGSDTVRGFENNTIGPKGILRSPRTITGPDGTTIVLSPEYDNISTTTRTLGGNAMAVAGLELIVPTPLVEEDFNNSVRTSLFVDVGNLWDTEFNADEYVGKTDQYGRVIDDYSDPSTYRASTGVSVQWLSPMGPMIFSFSKVLKSYEGDDTKVFTFNVGQTF</sequence>
<keyword evidence="2 8" id="KW-1134">Transmembrane beta strand</keyword>
<evidence type="ECO:0000256" key="2">
    <source>
        <dbReference type="ARBA" id="ARBA00022452"/>
    </source>
</evidence>
<keyword evidence="12" id="KW-1185">Reference proteome</keyword>
<evidence type="ECO:0000256" key="8">
    <source>
        <dbReference type="HAMAP-Rule" id="MF_01430"/>
    </source>
</evidence>
<dbReference type="Pfam" id="PF07244">
    <property type="entry name" value="POTRA"/>
    <property type="match status" value="4"/>
</dbReference>
<evidence type="ECO:0000256" key="7">
    <source>
        <dbReference type="ARBA" id="ARBA00023237"/>
    </source>
</evidence>
<comment type="function">
    <text evidence="8">Part of the outer membrane protein assembly complex, which is involved in assembly and insertion of beta-barrel proteins into the outer membrane.</text>
</comment>
<evidence type="ECO:0000256" key="9">
    <source>
        <dbReference type="NCBIfam" id="TIGR03303"/>
    </source>
</evidence>
<evidence type="ECO:0000256" key="1">
    <source>
        <dbReference type="ARBA" id="ARBA00004370"/>
    </source>
</evidence>
<keyword evidence="6 8" id="KW-0472">Membrane</keyword>
<protein>
    <recommendedName>
        <fullName evidence="8 9">Outer membrane protein assembly factor BamA</fullName>
    </recommendedName>
</protein>
<dbReference type="Pfam" id="PF01103">
    <property type="entry name" value="Omp85"/>
    <property type="match status" value="1"/>
</dbReference>
<accession>A0ABW1XJA1</accession>
<keyword evidence="5 8" id="KW-0677">Repeat</keyword>
<dbReference type="InterPro" id="IPR010827">
    <property type="entry name" value="BamA/TamA_POTRA"/>
</dbReference>
<comment type="subcellular location">
    <subcellularLocation>
        <location evidence="8">Cell outer membrane</location>
    </subcellularLocation>
    <subcellularLocation>
        <location evidence="1">Membrane</location>
    </subcellularLocation>
</comment>
<feature type="domain" description="POTRA" evidence="10">
    <location>
        <begin position="94"/>
        <end position="174"/>
    </location>
</feature>
<dbReference type="InterPro" id="IPR034746">
    <property type="entry name" value="POTRA"/>
</dbReference>
<dbReference type="Proteomes" id="UP001596364">
    <property type="component" value="Unassembled WGS sequence"/>
</dbReference>
<keyword evidence="7 8" id="KW-0998">Cell outer membrane</keyword>
<gene>
    <name evidence="8 11" type="primary">bamA</name>
    <name evidence="11" type="ORF">ACFP85_05630</name>
</gene>
<feature type="chain" id="PRO_5044926775" description="Outer membrane protein assembly factor BamA" evidence="8">
    <location>
        <begin position="21"/>
        <end position="820"/>
    </location>
</feature>
<comment type="similarity">
    <text evidence="8">Belongs to the BamA family.</text>
</comment>
<dbReference type="InterPro" id="IPR039910">
    <property type="entry name" value="D15-like"/>
</dbReference>
<proteinExistence type="inferred from homology"/>
<feature type="domain" description="POTRA" evidence="10">
    <location>
        <begin position="177"/>
        <end position="265"/>
    </location>
</feature>
<evidence type="ECO:0000256" key="3">
    <source>
        <dbReference type="ARBA" id="ARBA00022692"/>
    </source>
</evidence>
<feature type="domain" description="POTRA" evidence="10">
    <location>
        <begin position="26"/>
        <end position="93"/>
    </location>
</feature>